<proteinExistence type="predicted"/>
<dbReference type="OrthoDB" id="9788567at2"/>
<evidence type="ECO:0000313" key="5">
    <source>
        <dbReference type="EMBL" id="VCT86226.1"/>
    </source>
</evidence>
<evidence type="ECO:0000313" key="6">
    <source>
        <dbReference type="Proteomes" id="UP000220840"/>
    </source>
</evidence>
<dbReference type="Pfam" id="PF09681">
    <property type="entry name" value="Phage_rep_org_N"/>
    <property type="match status" value="1"/>
</dbReference>
<dbReference type="NCBIfam" id="TIGR01714">
    <property type="entry name" value="phage_rep_org_N"/>
    <property type="match status" value="1"/>
</dbReference>
<feature type="domain" description="Phage replisome organiser N-terminal" evidence="2">
    <location>
        <begin position="8"/>
        <end position="124"/>
    </location>
</feature>
<feature type="region of interest" description="Disordered" evidence="1">
    <location>
        <begin position="251"/>
        <end position="277"/>
    </location>
</feature>
<keyword evidence="6" id="KW-1185">Reference proteome</keyword>
<sequence>MAGNKYYWLKLQNNFFEKEEIKILLAMQNGTIYVIIYLKLLLKSIETEGALIFKRTIPYTPEMISSITGENIDIVRIAIDIFIKLKLMENLENGALFMNEIQNMVGAESKWAEIKRKQREEKKQIQGNKNNNVHEGDKSELIENYGENNIEVKFEDNVQEVSEKSLIEKESDTEIEKKKNKIYMDLTFIDDIIDNVKITQEEYNKLGMKHGTVNVNTIILKLDNYIVNGKKKYKDHYRVINTWCLNNTKNNNKTSYGKNNDKTKEVKSRSHNMFTFD</sequence>
<dbReference type="GeneID" id="71454680"/>
<dbReference type="RefSeq" id="WP_058293330.1">
    <property type="nucleotide sequence ID" value="NZ_CAKJVD010000078.1"/>
</dbReference>
<accession>A0A2A7MBL5</accession>
<dbReference type="STRING" id="137838.GCA_001458595_00337"/>
<dbReference type="Proteomes" id="UP000220840">
    <property type="component" value="Unassembled WGS sequence"/>
</dbReference>
<dbReference type="Proteomes" id="UP000431451">
    <property type="component" value="Unassembled WGS sequence"/>
</dbReference>
<dbReference type="InterPro" id="IPR010056">
    <property type="entry name" value="Phage_rep_org__N"/>
</dbReference>
<evidence type="ECO:0000313" key="4">
    <source>
        <dbReference type="EMBL" id="PEG29144.1"/>
    </source>
</evidence>
<gene>
    <name evidence="3" type="ORF">CNEO_40163</name>
    <name evidence="5" type="ORF">CNEONATNEC25_03837</name>
    <name evidence="4" type="ORF">CQ394_19695</name>
</gene>
<dbReference type="EMBL" id="CAKJVE010000004">
    <property type="protein sequence ID" value="CAG9702781.1"/>
    <property type="molecule type" value="Genomic_DNA"/>
</dbReference>
<name>A0A2A7MBL5_9CLOT</name>
<reference evidence="3" key="3">
    <citation type="submission" date="2021-10" db="EMBL/GenBank/DDBJ databases">
        <authorList>
            <person name="Mesa V."/>
        </authorList>
    </citation>
    <scope>NUCLEOTIDE SEQUENCE</scope>
    <source>
        <strain evidence="3">CC3_PB</strain>
    </source>
</reference>
<dbReference type="EMBL" id="UWJD01000003">
    <property type="protein sequence ID" value="VCT86226.1"/>
    <property type="molecule type" value="Genomic_DNA"/>
</dbReference>
<evidence type="ECO:0000256" key="1">
    <source>
        <dbReference type="SAM" id="MobiDB-lite"/>
    </source>
</evidence>
<dbReference type="AlphaFoldDB" id="A0A2A7MBL5"/>
<reference evidence="4 6" key="1">
    <citation type="submission" date="2017-10" db="EMBL/GenBank/DDBJ databases">
        <title>Effective Description of Clostridium neonatale sp. nov. linked to necrotizing enterocolitis in neonates and a clarification of species assignable to the genus Clostridium (Prazmowski 1880) emend. Lawson and Rainey 2016.</title>
        <authorList>
            <person name="Bernard K."/>
            <person name="Burdz T."/>
            <person name="Wiebe D."/>
            <person name="Balcewich B."/>
            <person name="Alfa M."/>
            <person name="Bernier A.-M."/>
        </authorList>
    </citation>
    <scope>NUCLEOTIDE SEQUENCE [LARGE SCALE GENOMIC DNA]</scope>
    <source>
        <strain evidence="4 6">LCDC99A005</strain>
    </source>
</reference>
<evidence type="ECO:0000259" key="2">
    <source>
        <dbReference type="Pfam" id="PF09681"/>
    </source>
</evidence>
<reference evidence="5 7" key="2">
    <citation type="submission" date="2018-06" db="EMBL/GenBank/DDBJ databases">
        <authorList>
            <consortium name="IHU Genomes"/>
        </authorList>
    </citation>
    <scope>NUCLEOTIDE SEQUENCE [LARGE SCALE GENOMIC DNA]</scope>
    <source>
        <strain evidence="5 7">NEC25</strain>
    </source>
</reference>
<feature type="compositionally biased region" description="Basic and acidic residues" evidence="1">
    <location>
        <begin position="259"/>
        <end position="268"/>
    </location>
</feature>
<dbReference type="EMBL" id="PDCJ01000005">
    <property type="protein sequence ID" value="PEG29144.1"/>
    <property type="molecule type" value="Genomic_DNA"/>
</dbReference>
<dbReference type="Proteomes" id="UP000789738">
    <property type="component" value="Unassembled WGS sequence"/>
</dbReference>
<organism evidence="4 6">
    <name type="scientific">Clostridium neonatale</name>
    <dbReference type="NCBI Taxonomy" id="137838"/>
    <lineage>
        <taxon>Bacteria</taxon>
        <taxon>Bacillati</taxon>
        <taxon>Bacillota</taxon>
        <taxon>Clostridia</taxon>
        <taxon>Eubacteriales</taxon>
        <taxon>Clostridiaceae</taxon>
        <taxon>Clostridium</taxon>
    </lineage>
</organism>
<evidence type="ECO:0000313" key="7">
    <source>
        <dbReference type="Proteomes" id="UP000431451"/>
    </source>
</evidence>
<evidence type="ECO:0000313" key="3">
    <source>
        <dbReference type="EMBL" id="CAG9702781.1"/>
    </source>
</evidence>
<protein>
    <submittedName>
        <fullName evidence="3">Phage protein</fullName>
    </submittedName>
</protein>